<sequence length="256" mass="29382">MATTTREASPPNPPGASTRTRPRWWRRPWILPLGLATVVFLSFSVPPYLTLDPELSRFPIRDDFPLHYPFMVTHIFAGSIVMLAVCLQVWPWLRQNYPAVHRWSGRTYVMIGIPLVGLPSLVLAPLSHSGLGGQVSNTLWGILWLTCTIVGYRMVRQRRYAEHREWMLRSFALIFAIAMNRLWSTAAVITLMPQLDTTFGGDQQMLIMIAGSTSSWLSWVLNLLIVEWWIQYRRRGRRTPSRQKARPAQEDATQPA</sequence>
<keyword evidence="4" id="KW-1185">Reference proteome</keyword>
<feature type="transmembrane region" description="Helical" evidence="2">
    <location>
        <begin position="105"/>
        <end position="126"/>
    </location>
</feature>
<keyword evidence="2" id="KW-0472">Membrane</keyword>
<comment type="caution">
    <text evidence="3">The sequence shown here is derived from an EMBL/GenBank/DDBJ whole genome shotgun (WGS) entry which is preliminary data.</text>
</comment>
<reference evidence="3 4" key="1">
    <citation type="submission" date="2020-08" db="EMBL/GenBank/DDBJ databases">
        <title>Sequencing the genomes of 1000 actinobacteria strains.</title>
        <authorList>
            <person name="Klenk H.-P."/>
        </authorList>
    </citation>
    <scope>NUCLEOTIDE SEQUENCE [LARGE SCALE GENOMIC DNA]</scope>
    <source>
        <strain evidence="3 4">DSM 102030</strain>
    </source>
</reference>
<feature type="transmembrane region" description="Helical" evidence="2">
    <location>
        <begin position="69"/>
        <end position="93"/>
    </location>
</feature>
<feature type="transmembrane region" description="Helical" evidence="2">
    <location>
        <begin position="138"/>
        <end position="155"/>
    </location>
</feature>
<evidence type="ECO:0000313" key="4">
    <source>
        <dbReference type="Proteomes" id="UP000523007"/>
    </source>
</evidence>
<gene>
    <name evidence="3" type="ORF">F4561_005815</name>
</gene>
<dbReference type="AlphaFoldDB" id="A0A7W7W5L9"/>
<evidence type="ECO:0000256" key="2">
    <source>
        <dbReference type="SAM" id="Phobius"/>
    </source>
</evidence>
<organism evidence="3 4">
    <name type="scientific">Lipingzhangella halophila</name>
    <dbReference type="NCBI Taxonomy" id="1783352"/>
    <lineage>
        <taxon>Bacteria</taxon>
        <taxon>Bacillati</taxon>
        <taxon>Actinomycetota</taxon>
        <taxon>Actinomycetes</taxon>
        <taxon>Streptosporangiales</taxon>
        <taxon>Nocardiopsidaceae</taxon>
        <taxon>Lipingzhangella</taxon>
    </lineage>
</organism>
<dbReference type="InterPro" id="IPR018750">
    <property type="entry name" value="DUF2306_membrane"/>
</dbReference>
<dbReference type="Pfam" id="PF10067">
    <property type="entry name" value="DUF2306"/>
    <property type="match status" value="1"/>
</dbReference>
<keyword evidence="2" id="KW-0812">Transmembrane</keyword>
<evidence type="ECO:0000256" key="1">
    <source>
        <dbReference type="SAM" id="MobiDB-lite"/>
    </source>
</evidence>
<dbReference type="EMBL" id="JACHJT010000002">
    <property type="protein sequence ID" value="MBB4934921.1"/>
    <property type="molecule type" value="Genomic_DNA"/>
</dbReference>
<protein>
    <submittedName>
        <fullName evidence="3">Uncharacterized protein</fullName>
    </submittedName>
</protein>
<keyword evidence="2" id="KW-1133">Transmembrane helix</keyword>
<proteinExistence type="predicted"/>
<dbReference type="Proteomes" id="UP000523007">
    <property type="component" value="Unassembled WGS sequence"/>
</dbReference>
<dbReference type="RefSeq" id="WP_184584655.1">
    <property type="nucleotide sequence ID" value="NZ_JACHJT010000002.1"/>
</dbReference>
<accession>A0A7W7W5L9</accession>
<feature type="transmembrane region" description="Helical" evidence="2">
    <location>
        <begin position="167"/>
        <end position="193"/>
    </location>
</feature>
<feature type="region of interest" description="Disordered" evidence="1">
    <location>
        <begin position="1"/>
        <end position="20"/>
    </location>
</feature>
<feature type="transmembrane region" description="Helical" evidence="2">
    <location>
        <begin position="29"/>
        <end position="49"/>
    </location>
</feature>
<name>A0A7W7W5L9_9ACTN</name>
<feature type="transmembrane region" description="Helical" evidence="2">
    <location>
        <begin position="205"/>
        <end position="230"/>
    </location>
</feature>
<evidence type="ECO:0000313" key="3">
    <source>
        <dbReference type="EMBL" id="MBB4934921.1"/>
    </source>
</evidence>